<dbReference type="SUPFAM" id="SSF46785">
    <property type="entry name" value="Winged helix' DNA-binding domain"/>
    <property type="match status" value="1"/>
</dbReference>
<comment type="caution">
    <text evidence="2">The sequence shown here is derived from an EMBL/GenBank/DDBJ whole genome shotgun (WGS) entry which is preliminary data.</text>
</comment>
<dbReference type="EMBL" id="JACXWY010000005">
    <property type="protein sequence ID" value="MBD3846001.1"/>
    <property type="molecule type" value="Genomic_DNA"/>
</dbReference>
<dbReference type="PANTHER" id="PTHR33164">
    <property type="entry name" value="TRANSCRIPTIONAL REGULATOR, MARR FAMILY"/>
    <property type="match status" value="1"/>
</dbReference>
<dbReference type="GO" id="GO:0003700">
    <property type="term" value="F:DNA-binding transcription factor activity"/>
    <property type="evidence" value="ECO:0007669"/>
    <property type="project" value="InterPro"/>
</dbReference>
<feature type="domain" description="HTH marR-type" evidence="1">
    <location>
        <begin position="3"/>
        <end position="131"/>
    </location>
</feature>
<dbReference type="PROSITE" id="PS50995">
    <property type="entry name" value="HTH_MARR_2"/>
    <property type="match status" value="1"/>
</dbReference>
<organism evidence="2 3">
    <name type="scientific">Bosea spartocytisi</name>
    <dbReference type="NCBI Taxonomy" id="2773451"/>
    <lineage>
        <taxon>Bacteria</taxon>
        <taxon>Pseudomonadati</taxon>
        <taxon>Pseudomonadota</taxon>
        <taxon>Alphaproteobacteria</taxon>
        <taxon>Hyphomicrobiales</taxon>
        <taxon>Boseaceae</taxon>
        <taxon>Bosea</taxon>
    </lineage>
</organism>
<evidence type="ECO:0000313" key="2">
    <source>
        <dbReference type="EMBL" id="MBD3846001.1"/>
    </source>
</evidence>
<evidence type="ECO:0000259" key="1">
    <source>
        <dbReference type="PROSITE" id="PS50995"/>
    </source>
</evidence>
<reference evidence="2" key="1">
    <citation type="submission" date="2020-09" db="EMBL/GenBank/DDBJ databases">
        <title>Bosea spartocytisi sp. nov. a root nodule endophyte of Spartocytisus supranubius in the high mountain ecosystem fo the Teide National Park (Canary Islands, Spain).</title>
        <authorList>
            <person name="Pulido-Suarez L."/>
            <person name="Peix A."/>
            <person name="Igual J.M."/>
            <person name="Socas-Perez N."/>
            <person name="Velazquez E."/>
            <person name="Flores-Felix J.D."/>
            <person name="Leon-Barrios M."/>
        </authorList>
    </citation>
    <scope>NUCLEOTIDE SEQUENCE</scope>
    <source>
        <strain evidence="2">SSUT16</strain>
    </source>
</reference>
<dbReference type="AlphaFoldDB" id="A0A927EAW1"/>
<dbReference type="GO" id="GO:0006950">
    <property type="term" value="P:response to stress"/>
    <property type="evidence" value="ECO:0007669"/>
    <property type="project" value="TreeGrafter"/>
</dbReference>
<dbReference type="Pfam" id="PF12802">
    <property type="entry name" value="MarR_2"/>
    <property type="match status" value="1"/>
</dbReference>
<dbReference type="InterPro" id="IPR036388">
    <property type="entry name" value="WH-like_DNA-bd_sf"/>
</dbReference>
<dbReference type="RefSeq" id="WP_191124075.1">
    <property type="nucleotide sequence ID" value="NZ_JACXWY010000005.1"/>
</dbReference>
<keyword evidence="3" id="KW-1185">Reference proteome</keyword>
<proteinExistence type="predicted"/>
<accession>A0A927EAW1</accession>
<dbReference type="Gene3D" id="1.10.10.10">
    <property type="entry name" value="Winged helix-like DNA-binding domain superfamily/Winged helix DNA-binding domain"/>
    <property type="match status" value="1"/>
</dbReference>
<dbReference type="InterPro" id="IPR039422">
    <property type="entry name" value="MarR/SlyA-like"/>
</dbReference>
<dbReference type="Proteomes" id="UP000619295">
    <property type="component" value="Unassembled WGS sequence"/>
</dbReference>
<gene>
    <name evidence="2" type="ORF">IED13_09855</name>
</gene>
<evidence type="ECO:0000313" key="3">
    <source>
        <dbReference type="Proteomes" id="UP000619295"/>
    </source>
</evidence>
<dbReference type="PANTHER" id="PTHR33164:SF105">
    <property type="entry name" value="TRANSCRIPTIONAL REPRESSOR PROTEIN-RELATED"/>
    <property type="match status" value="1"/>
</dbReference>
<dbReference type="InterPro" id="IPR036390">
    <property type="entry name" value="WH_DNA-bd_sf"/>
</dbReference>
<sequence length="131" mass="14522">MPSRCYCTVLRTVTRRVAGVYDRALAPLGINIAQYSLMRNIERNAPLTLTQLARLTELDRSTIGRNVRVLQRMGLVELGRGDDQREAMVELSERGQALLNEAGPLWDGIQSQMEQELGPTTLALLEAVAAN</sequence>
<dbReference type="SMART" id="SM00347">
    <property type="entry name" value="HTH_MARR"/>
    <property type="match status" value="1"/>
</dbReference>
<dbReference type="InterPro" id="IPR000835">
    <property type="entry name" value="HTH_MarR-typ"/>
</dbReference>
<protein>
    <submittedName>
        <fullName evidence="2">MarR family transcriptional regulator</fullName>
    </submittedName>
</protein>
<name>A0A927EAW1_9HYPH</name>